<comment type="caution">
    <text evidence="1">The sequence shown here is derived from an EMBL/GenBank/DDBJ whole genome shotgun (WGS) entry which is preliminary data.</text>
</comment>
<organism evidence="1 2">
    <name type="scientific">Penicillium daleae</name>
    <dbReference type="NCBI Taxonomy" id="63821"/>
    <lineage>
        <taxon>Eukaryota</taxon>
        <taxon>Fungi</taxon>
        <taxon>Dikarya</taxon>
        <taxon>Ascomycota</taxon>
        <taxon>Pezizomycotina</taxon>
        <taxon>Eurotiomycetes</taxon>
        <taxon>Eurotiomycetidae</taxon>
        <taxon>Eurotiales</taxon>
        <taxon>Aspergillaceae</taxon>
        <taxon>Penicillium</taxon>
    </lineage>
</organism>
<dbReference type="EMBL" id="JAPVEA010000009">
    <property type="protein sequence ID" value="KAJ5432223.1"/>
    <property type="molecule type" value="Genomic_DNA"/>
</dbReference>
<reference evidence="1" key="1">
    <citation type="submission" date="2022-12" db="EMBL/GenBank/DDBJ databases">
        <authorList>
            <person name="Petersen C."/>
        </authorList>
    </citation>
    <scope>NUCLEOTIDE SEQUENCE</scope>
    <source>
        <strain evidence="1">IBT 16125</strain>
    </source>
</reference>
<dbReference type="RefSeq" id="XP_056759515.1">
    <property type="nucleotide sequence ID" value="XM_056914761.1"/>
</dbReference>
<proteinExistence type="predicted"/>
<evidence type="ECO:0000313" key="2">
    <source>
        <dbReference type="Proteomes" id="UP001213681"/>
    </source>
</evidence>
<gene>
    <name evidence="1" type="ORF">N7458_011379</name>
</gene>
<accession>A0AAD6FVZ5</accession>
<keyword evidence="2" id="KW-1185">Reference proteome</keyword>
<evidence type="ECO:0000313" key="1">
    <source>
        <dbReference type="EMBL" id="KAJ5432223.1"/>
    </source>
</evidence>
<protein>
    <submittedName>
        <fullName evidence="1">Uncharacterized protein</fullName>
    </submittedName>
</protein>
<dbReference type="AlphaFoldDB" id="A0AAD6FVZ5"/>
<sequence length="160" mass="16815">MHAAQGQIMVVTGSSKVPNSLSSPVPLNPPLPLSPLLSRSSHQQMGKCGVTFLMRPGEEARSANQAAQSTGQLVICLRYPAGCPIAPVPGPPQVSPIPPLRPRDDVGDQGLIFHSTKSKGISILLSGLPNWCTHPRRVGALPIQSGTGSPLPLSRLRSHC</sequence>
<dbReference type="GeneID" id="81605004"/>
<dbReference type="Proteomes" id="UP001213681">
    <property type="component" value="Unassembled WGS sequence"/>
</dbReference>
<name>A0AAD6FVZ5_9EURO</name>
<reference evidence="1" key="2">
    <citation type="journal article" date="2023" name="IMA Fungus">
        <title>Comparative genomic study of the Penicillium genus elucidates a diverse pangenome and 15 lateral gene transfer events.</title>
        <authorList>
            <person name="Petersen C."/>
            <person name="Sorensen T."/>
            <person name="Nielsen M.R."/>
            <person name="Sondergaard T.E."/>
            <person name="Sorensen J.L."/>
            <person name="Fitzpatrick D.A."/>
            <person name="Frisvad J.C."/>
            <person name="Nielsen K.L."/>
        </authorList>
    </citation>
    <scope>NUCLEOTIDE SEQUENCE</scope>
    <source>
        <strain evidence="1">IBT 16125</strain>
    </source>
</reference>